<comment type="caution">
    <text evidence="1">The sequence shown here is derived from an EMBL/GenBank/DDBJ whole genome shotgun (WGS) entry which is preliminary data.</text>
</comment>
<dbReference type="Proteomes" id="UP001172911">
    <property type="component" value="Unassembled WGS sequence"/>
</dbReference>
<evidence type="ECO:0000313" key="2">
    <source>
        <dbReference type="Proteomes" id="UP001172911"/>
    </source>
</evidence>
<name>A0AAW7ZHE4_9FIRM</name>
<protein>
    <submittedName>
        <fullName evidence="1">Cyclic lactone autoinducer peptide</fullName>
    </submittedName>
</protein>
<evidence type="ECO:0000313" key="1">
    <source>
        <dbReference type="EMBL" id="MDO7788851.1"/>
    </source>
</evidence>
<proteinExistence type="predicted"/>
<reference evidence="1" key="2">
    <citation type="submission" date="2023-03" db="EMBL/GenBank/DDBJ databases">
        <authorList>
            <person name="Zhang Z."/>
        </authorList>
    </citation>
    <scope>NUCLEOTIDE SEQUENCE</scope>
    <source>
        <strain evidence="1">DSA</strain>
    </source>
</reference>
<accession>A0AAW7ZHE4</accession>
<organism evidence="1 2">
    <name type="scientific">Desulforamulus aquiferis</name>
    <dbReference type="NCBI Taxonomy" id="1397668"/>
    <lineage>
        <taxon>Bacteria</taxon>
        <taxon>Bacillati</taxon>
        <taxon>Bacillota</taxon>
        <taxon>Clostridia</taxon>
        <taxon>Eubacteriales</taxon>
        <taxon>Peptococcaceae</taxon>
        <taxon>Desulforamulus</taxon>
    </lineage>
</organism>
<reference evidence="1" key="1">
    <citation type="journal article" date="2023" name="J. Hazard. Mater.">
        <title>Anaerobic biodegradation of pyrene and benzo[a]pyrene by a new sulfate-reducing Desulforamulus aquiferis strain DSA.</title>
        <authorList>
            <person name="Zhang Z."/>
            <person name="Sun J."/>
            <person name="Gong X."/>
            <person name="Wang C."/>
            <person name="Wang H."/>
        </authorList>
    </citation>
    <scope>NUCLEOTIDE SEQUENCE</scope>
    <source>
        <strain evidence="1">DSA</strain>
    </source>
</reference>
<keyword evidence="2" id="KW-1185">Reference proteome</keyword>
<sequence>MKTLRTIMASGLLSVMVLFAQIGVGPTCWLAIYQPEVPQCLRK</sequence>
<dbReference type="AlphaFoldDB" id="A0AAW7ZHE4"/>
<dbReference type="EMBL" id="JARPTC010000025">
    <property type="protein sequence ID" value="MDO7788851.1"/>
    <property type="molecule type" value="Genomic_DNA"/>
</dbReference>
<gene>
    <name evidence="1" type="ORF">P6N53_16655</name>
</gene>
<dbReference type="RefSeq" id="WP_304545153.1">
    <property type="nucleotide sequence ID" value="NZ_JARPTC010000025.1"/>
</dbReference>
<dbReference type="NCBIfam" id="TIGR04223">
    <property type="entry name" value="quorum_AgrD"/>
    <property type="match status" value="1"/>
</dbReference>
<dbReference type="InterPro" id="IPR009229">
    <property type="entry name" value="AgrD"/>
</dbReference>